<keyword evidence="4 7" id="KW-0028">Amino-acid biosynthesis</keyword>
<dbReference type="Gene3D" id="3.60.150.10">
    <property type="entry name" value="Chorismate synthase AroC"/>
    <property type="match status" value="1"/>
</dbReference>
<evidence type="ECO:0000256" key="1">
    <source>
        <dbReference type="ARBA" id="ARBA00005044"/>
    </source>
</evidence>
<dbReference type="NCBIfam" id="TIGR00033">
    <property type="entry name" value="aroC"/>
    <property type="match status" value="1"/>
</dbReference>
<name>A0A1Y5PUN7_9SPHN</name>
<proteinExistence type="inferred from homology"/>
<evidence type="ECO:0000256" key="4">
    <source>
        <dbReference type="ARBA" id="ARBA00022605"/>
    </source>
</evidence>
<dbReference type="SUPFAM" id="SSF103263">
    <property type="entry name" value="Chorismate synthase, AroC"/>
    <property type="match status" value="1"/>
</dbReference>
<keyword evidence="7" id="KW-0521">NADP</keyword>
<keyword evidence="5 7" id="KW-0057">Aromatic amino acid biosynthesis</keyword>
<dbReference type="GO" id="GO:0004107">
    <property type="term" value="F:chorismate synthase activity"/>
    <property type="evidence" value="ECO:0007669"/>
    <property type="project" value="UniProtKB-UniRule"/>
</dbReference>
<dbReference type="GO" id="GO:0010181">
    <property type="term" value="F:FMN binding"/>
    <property type="evidence" value="ECO:0007669"/>
    <property type="project" value="TreeGrafter"/>
</dbReference>
<feature type="binding site" evidence="7">
    <location>
        <position position="87"/>
    </location>
    <ligand>
        <name>NADP(+)</name>
        <dbReference type="ChEBI" id="CHEBI:58349"/>
    </ligand>
</feature>
<keyword evidence="7" id="KW-0288">FMN</keyword>
<comment type="subunit">
    <text evidence="7">Homotetramer.</text>
</comment>
<dbReference type="GO" id="GO:0008652">
    <property type="term" value="P:amino acid biosynthetic process"/>
    <property type="evidence" value="ECO:0007669"/>
    <property type="project" value="UniProtKB-KW"/>
</dbReference>
<comment type="similarity">
    <text evidence="2 7 8">Belongs to the chorismate synthase family.</text>
</comment>
<sequence>MPGDRACSCPQSLTLPSGFARRAPPSPPRGEGTMSFNSFGRVLRFTTWGESHGPALGAVVDGCPPRLSLSEADIQPFLDKRRPGQSRHTTQRQEPDQVRILSGIFEGKTTGTPISLMIENVDQRSKDYGEIAQAYRPGHADYAYDAKYGIRDYRGGGRSSARETAARVAAGAVARLVIPEVQIHAWVAEIGGDAIDPANFDLEEIDRNPFFCPDPAAAQRWEGLMDAARKAGSSLGAVIECAASGVPAGWGAPIYAKLDADLAAAMMGINAVKGVEIGAGFHAARLRGEENADAMRPASDGSNRPDFLSNNAGGIAGGISTGQPVVVRVAFKPTSSILTPVPTVNKAGEATDIVTKGRHDPCVGIRGAPVVEAMMALVLADHKLLHRAQNG</sequence>
<dbReference type="Pfam" id="PF01264">
    <property type="entry name" value="Chorismate_synt"/>
    <property type="match status" value="1"/>
</dbReference>
<keyword evidence="7" id="KW-0274">FAD</keyword>
<dbReference type="InterPro" id="IPR035904">
    <property type="entry name" value="Chorismate_synth_AroC_sf"/>
</dbReference>
<dbReference type="PROSITE" id="PS00789">
    <property type="entry name" value="CHORISMATE_SYNTHASE_3"/>
    <property type="match status" value="1"/>
</dbReference>
<feature type="binding site" evidence="7">
    <location>
        <position position="81"/>
    </location>
    <ligand>
        <name>NADP(+)</name>
        <dbReference type="ChEBI" id="CHEBI:58349"/>
    </ligand>
</feature>
<dbReference type="PANTHER" id="PTHR21085">
    <property type="entry name" value="CHORISMATE SYNTHASE"/>
    <property type="match status" value="1"/>
</dbReference>
<feature type="binding site" evidence="7">
    <location>
        <position position="358"/>
    </location>
    <ligand>
        <name>FMN</name>
        <dbReference type="ChEBI" id="CHEBI:58210"/>
    </ligand>
</feature>
<evidence type="ECO:0000256" key="2">
    <source>
        <dbReference type="ARBA" id="ARBA00008014"/>
    </source>
</evidence>
<comment type="function">
    <text evidence="7">Catalyzes the anti-1,4-elimination of the C-3 phosphate and the C-6 proR hydrogen from 5-enolpyruvylshikimate-3-phosphate (EPSP) to yield chorismate, which is the branch point compound that serves as the starting substrate for the three terminal pathways of aromatic amino acid biosynthesis. This reaction introduces a second double bond into the aromatic ring system.</text>
</comment>
<comment type="cofactor">
    <cofactor evidence="7 8">
        <name>FMNH2</name>
        <dbReference type="ChEBI" id="CHEBI:57618"/>
    </cofactor>
    <text evidence="7 8">Reduced FMN (FMNH(2)).</text>
</comment>
<evidence type="ECO:0000256" key="3">
    <source>
        <dbReference type="ARBA" id="ARBA00013036"/>
    </source>
</evidence>
<evidence type="ECO:0000256" key="5">
    <source>
        <dbReference type="ARBA" id="ARBA00023141"/>
    </source>
</evidence>
<dbReference type="InterPro" id="IPR000453">
    <property type="entry name" value="Chorismate_synth"/>
</dbReference>
<dbReference type="PIRSF" id="PIRSF001456">
    <property type="entry name" value="Chorismate_synth"/>
    <property type="match status" value="1"/>
</dbReference>
<protein>
    <recommendedName>
        <fullName evidence="3 7">Chorismate synthase</fullName>
        <shortName evidence="7">CS</shortName>
        <ecNumber evidence="3 7">4.2.3.5</ecNumber>
    </recommendedName>
    <alternativeName>
        <fullName evidence="7">5-enolpyruvylshikimate-3-phosphate phospholyase</fullName>
    </alternativeName>
</protein>
<dbReference type="GO" id="GO:0009073">
    <property type="term" value="P:aromatic amino acid family biosynthetic process"/>
    <property type="evidence" value="ECO:0007669"/>
    <property type="project" value="UniProtKB-KW"/>
</dbReference>
<feature type="binding site" evidence="7">
    <location>
        <begin position="332"/>
        <end position="336"/>
    </location>
    <ligand>
        <name>FMN</name>
        <dbReference type="ChEBI" id="CHEBI:58210"/>
    </ligand>
</feature>
<dbReference type="GO" id="GO:0009423">
    <property type="term" value="P:chorismate biosynthetic process"/>
    <property type="evidence" value="ECO:0007669"/>
    <property type="project" value="UniProtKB-UniRule"/>
</dbReference>
<dbReference type="EMBL" id="LT598653">
    <property type="protein sequence ID" value="SBV33701.1"/>
    <property type="molecule type" value="Genomic_DNA"/>
</dbReference>
<keyword evidence="7" id="KW-0285">Flavoprotein</keyword>
<dbReference type="CDD" id="cd07304">
    <property type="entry name" value="Chorismate_synthase"/>
    <property type="match status" value="1"/>
</dbReference>
<dbReference type="InterPro" id="IPR020541">
    <property type="entry name" value="Chorismate_synthase_CS"/>
</dbReference>
<dbReference type="AlphaFoldDB" id="A0A1Y5PUN7"/>
<dbReference type="NCBIfam" id="NF003793">
    <property type="entry name" value="PRK05382.1"/>
    <property type="match status" value="1"/>
</dbReference>
<feature type="region of interest" description="Disordered" evidence="9">
    <location>
        <begin position="1"/>
        <end position="35"/>
    </location>
</feature>
<accession>A0A1Y5PUN7</accession>
<dbReference type="EC" id="4.2.3.5" evidence="3 7"/>
<organism evidence="10">
    <name type="scientific">uncultured Sphingopyxis sp</name>
    <dbReference type="NCBI Taxonomy" id="310581"/>
    <lineage>
        <taxon>Bacteria</taxon>
        <taxon>Pseudomonadati</taxon>
        <taxon>Pseudomonadota</taxon>
        <taxon>Alphaproteobacteria</taxon>
        <taxon>Sphingomonadales</taxon>
        <taxon>Sphingomonadaceae</taxon>
        <taxon>Sphingopyxis</taxon>
        <taxon>environmental samples</taxon>
    </lineage>
</organism>
<dbReference type="GO" id="GO:0005829">
    <property type="term" value="C:cytosol"/>
    <property type="evidence" value="ECO:0007669"/>
    <property type="project" value="TreeGrafter"/>
</dbReference>
<dbReference type="KEGG" id="sphu:SPPYR_2581"/>
<comment type="catalytic activity">
    <reaction evidence="7 8">
        <text>5-O-(1-carboxyvinyl)-3-phosphoshikimate = chorismate + phosphate</text>
        <dbReference type="Rhea" id="RHEA:21020"/>
        <dbReference type="ChEBI" id="CHEBI:29748"/>
        <dbReference type="ChEBI" id="CHEBI:43474"/>
        <dbReference type="ChEBI" id="CHEBI:57701"/>
        <dbReference type="EC" id="4.2.3.5"/>
    </reaction>
</comment>
<evidence type="ECO:0000256" key="8">
    <source>
        <dbReference type="RuleBase" id="RU000605"/>
    </source>
</evidence>
<dbReference type="PANTHER" id="PTHR21085:SF0">
    <property type="entry name" value="CHORISMATE SYNTHASE"/>
    <property type="match status" value="1"/>
</dbReference>
<keyword evidence="6 7" id="KW-0456">Lyase</keyword>
<dbReference type="HAMAP" id="MF_00300">
    <property type="entry name" value="Chorismate_synth"/>
    <property type="match status" value="1"/>
</dbReference>
<gene>
    <name evidence="7 10" type="primary">aroC</name>
    <name evidence="10" type="ORF">SPPYR_2581</name>
</gene>
<dbReference type="UniPathway" id="UPA00053">
    <property type="reaction ID" value="UER00090"/>
</dbReference>
<comment type="pathway">
    <text evidence="1 7 8">Metabolic intermediate biosynthesis; chorismate biosynthesis; chorismate from D-erythrose 4-phosphate and phosphoenolpyruvate: step 7/7.</text>
</comment>
<evidence type="ECO:0000256" key="9">
    <source>
        <dbReference type="SAM" id="MobiDB-lite"/>
    </source>
</evidence>
<evidence type="ECO:0000313" key="10">
    <source>
        <dbReference type="EMBL" id="SBV33701.1"/>
    </source>
</evidence>
<evidence type="ECO:0000256" key="6">
    <source>
        <dbReference type="ARBA" id="ARBA00023239"/>
    </source>
</evidence>
<feature type="binding site" evidence="7">
    <location>
        <position position="317"/>
    </location>
    <ligand>
        <name>FMN</name>
        <dbReference type="ChEBI" id="CHEBI:58210"/>
    </ligand>
</feature>
<evidence type="ECO:0000256" key="7">
    <source>
        <dbReference type="HAMAP-Rule" id="MF_00300"/>
    </source>
</evidence>
<reference evidence="10" key="1">
    <citation type="submission" date="2016-03" db="EMBL/GenBank/DDBJ databases">
        <authorList>
            <person name="Ploux O."/>
        </authorList>
    </citation>
    <scope>NUCLEOTIDE SEQUENCE</scope>
    <source>
        <strain evidence="10">UC10</strain>
    </source>
</reference>
<feature type="binding site" evidence="7">
    <location>
        <begin position="158"/>
        <end position="160"/>
    </location>
    <ligand>
        <name>FMN</name>
        <dbReference type="ChEBI" id="CHEBI:58210"/>
    </ligand>
</feature>
<dbReference type="PROSITE" id="PS00787">
    <property type="entry name" value="CHORISMATE_SYNTHASE_1"/>
    <property type="match status" value="1"/>
</dbReference>
<dbReference type="PROSITE" id="PS00788">
    <property type="entry name" value="CHORISMATE_SYNTHASE_2"/>
    <property type="match status" value="1"/>
</dbReference>
<feature type="region of interest" description="Disordered" evidence="9">
    <location>
        <begin position="71"/>
        <end position="95"/>
    </location>
</feature>
<feature type="binding site" evidence="7">
    <location>
        <begin position="270"/>
        <end position="271"/>
    </location>
    <ligand>
        <name>FMN</name>
        <dbReference type="ChEBI" id="CHEBI:58210"/>
    </ligand>
</feature>